<dbReference type="OMA" id="HPRRNTH"/>
<dbReference type="CDD" id="cd04051">
    <property type="entry name" value="C2_SRC2_like"/>
    <property type="match status" value="1"/>
</dbReference>
<accession>A0A2R6PQT7</accession>
<feature type="compositionally biased region" description="Polar residues" evidence="1">
    <location>
        <begin position="16"/>
        <end position="30"/>
    </location>
</feature>
<feature type="domain" description="C2" evidence="2">
    <location>
        <begin position="95"/>
        <end position="215"/>
    </location>
</feature>
<comment type="caution">
    <text evidence="3">The sequence shown here is derived from an EMBL/GenBank/DDBJ whole genome shotgun (WGS) entry which is preliminary data.</text>
</comment>
<feature type="compositionally biased region" description="Low complexity" evidence="1">
    <location>
        <begin position="85"/>
        <end position="107"/>
    </location>
</feature>
<feature type="compositionally biased region" description="Basic and acidic residues" evidence="1">
    <location>
        <begin position="1"/>
        <end position="15"/>
    </location>
</feature>
<dbReference type="AlphaFoldDB" id="A0A2R6PQT7"/>
<dbReference type="SUPFAM" id="SSF49562">
    <property type="entry name" value="C2 domain (Calcium/lipid-binding domain, CaLB)"/>
    <property type="match status" value="1"/>
</dbReference>
<dbReference type="Gene3D" id="2.60.40.150">
    <property type="entry name" value="C2 domain"/>
    <property type="match status" value="1"/>
</dbReference>
<dbReference type="PROSITE" id="PS50004">
    <property type="entry name" value="C2"/>
    <property type="match status" value="1"/>
</dbReference>
<evidence type="ECO:0000313" key="4">
    <source>
        <dbReference type="Proteomes" id="UP000241394"/>
    </source>
</evidence>
<dbReference type="InterPro" id="IPR035892">
    <property type="entry name" value="C2_domain_sf"/>
</dbReference>
<reference evidence="4" key="2">
    <citation type="journal article" date="2018" name="BMC Genomics">
        <title>A manually annotated Actinidia chinensis var. chinensis (kiwifruit) genome highlights the challenges associated with draft genomes and gene prediction in plants.</title>
        <authorList>
            <person name="Pilkington S.M."/>
            <person name="Crowhurst R."/>
            <person name="Hilario E."/>
            <person name="Nardozza S."/>
            <person name="Fraser L."/>
            <person name="Peng Y."/>
            <person name="Gunaseelan K."/>
            <person name="Simpson R."/>
            <person name="Tahir J."/>
            <person name="Deroles S.C."/>
            <person name="Templeton K."/>
            <person name="Luo Z."/>
            <person name="Davy M."/>
            <person name="Cheng C."/>
            <person name="McNeilage M."/>
            <person name="Scaglione D."/>
            <person name="Liu Y."/>
            <person name="Zhang Q."/>
            <person name="Datson P."/>
            <person name="De Silva N."/>
            <person name="Gardiner S.E."/>
            <person name="Bassett H."/>
            <person name="Chagne D."/>
            <person name="McCallum J."/>
            <person name="Dzierzon H."/>
            <person name="Deng C."/>
            <person name="Wang Y.Y."/>
            <person name="Barron L."/>
            <person name="Manako K."/>
            <person name="Bowen J."/>
            <person name="Foster T.M."/>
            <person name="Erridge Z.A."/>
            <person name="Tiffin H."/>
            <person name="Waite C.N."/>
            <person name="Davies K.M."/>
            <person name="Grierson E.P."/>
            <person name="Laing W.A."/>
            <person name="Kirk R."/>
            <person name="Chen X."/>
            <person name="Wood M."/>
            <person name="Montefiori M."/>
            <person name="Brummell D.A."/>
            <person name="Schwinn K.E."/>
            <person name="Catanach A."/>
            <person name="Fullerton C."/>
            <person name="Li D."/>
            <person name="Meiyalaghan S."/>
            <person name="Nieuwenhuizen N."/>
            <person name="Read N."/>
            <person name="Prakash R."/>
            <person name="Hunter D."/>
            <person name="Zhang H."/>
            <person name="McKenzie M."/>
            <person name="Knabel M."/>
            <person name="Harris A."/>
            <person name="Allan A.C."/>
            <person name="Gleave A."/>
            <person name="Chen A."/>
            <person name="Janssen B.J."/>
            <person name="Plunkett B."/>
            <person name="Ampomah-Dwamena C."/>
            <person name="Voogd C."/>
            <person name="Leif D."/>
            <person name="Lafferty D."/>
            <person name="Souleyre E.J.F."/>
            <person name="Varkonyi-Gasic E."/>
            <person name="Gambi F."/>
            <person name="Hanley J."/>
            <person name="Yao J.L."/>
            <person name="Cheung J."/>
            <person name="David K.M."/>
            <person name="Warren B."/>
            <person name="Marsh K."/>
            <person name="Snowden K.C."/>
            <person name="Lin-Wang K."/>
            <person name="Brian L."/>
            <person name="Martinez-Sanchez M."/>
            <person name="Wang M."/>
            <person name="Ileperuma N."/>
            <person name="Macnee N."/>
            <person name="Campin R."/>
            <person name="McAtee P."/>
            <person name="Drummond R.S.M."/>
            <person name="Espley R.V."/>
            <person name="Ireland H.S."/>
            <person name="Wu R."/>
            <person name="Atkinson R.G."/>
            <person name="Karunairetnam S."/>
            <person name="Bulley S."/>
            <person name="Chunkath S."/>
            <person name="Hanley Z."/>
            <person name="Storey R."/>
            <person name="Thrimawithana A.H."/>
            <person name="Thomson S."/>
            <person name="David C."/>
            <person name="Testolin R."/>
            <person name="Huang H."/>
            <person name="Hellens R.P."/>
            <person name="Schaffer R.J."/>
        </authorList>
    </citation>
    <scope>NUCLEOTIDE SEQUENCE [LARGE SCALE GENOMIC DNA]</scope>
    <source>
        <strain evidence="4">cv. Red5</strain>
    </source>
</reference>
<dbReference type="InParanoid" id="A0A2R6PQT7"/>
<dbReference type="Proteomes" id="UP000241394">
    <property type="component" value="Chromosome LG23"/>
</dbReference>
<organism evidence="3 4">
    <name type="scientific">Actinidia chinensis var. chinensis</name>
    <name type="common">Chinese soft-hair kiwi</name>
    <dbReference type="NCBI Taxonomy" id="1590841"/>
    <lineage>
        <taxon>Eukaryota</taxon>
        <taxon>Viridiplantae</taxon>
        <taxon>Streptophyta</taxon>
        <taxon>Embryophyta</taxon>
        <taxon>Tracheophyta</taxon>
        <taxon>Spermatophyta</taxon>
        <taxon>Magnoliopsida</taxon>
        <taxon>eudicotyledons</taxon>
        <taxon>Gunneridae</taxon>
        <taxon>Pentapetalae</taxon>
        <taxon>asterids</taxon>
        <taxon>Ericales</taxon>
        <taxon>Actinidiaceae</taxon>
        <taxon>Actinidia</taxon>
    </lineage>
</organism>
<dbReference type="PANTHER" id="PTHR32246">
    <property type="entry name" value="INGRESSION PROTEIN FIC1"/>
    <property type="match status" value="1"/>
</dbReference>
<evidence type="ECO:0000259" key="2">
    <source>
        <dbReference type="PROSITE" id="PS50004"/>
    </source>
</evidence>
<dbReference type="InterPro" id="IPR000008">
    <property type="entry name" value="C2_dom"/>
</dbReference>
<dbReference type="OrthoDB" id="1909968at2759"/>
<reference evidence="3 4" key="1">
    <citation type="submission" date="2017-07" db="EMBL/GenBank/DDBJ databases">
        <title>An improved, manually edited Actinidia chinensis var. chinensis (kiwifruit) genome highlights the challenges associated with draft genomes and gene prediction in plants.</title>
        <authorList>
            <person name="Pilkington S."/>
            <person name="Crowhurst R."/>
            <person name="Hilario E."/>
            <person name="Nardozza S."/>
            <person name="Fraser L."/>
            <person name="Peng Y."/>
            <person name="Gunaseelan K."/>
            <person name="Simpson R."/>
            <person name="Tahir J."/>
            <person name="Deroles S."/>
            <person name="Templeton K."/>
            <person name="Luo Z."/>
            <person name="Davy M."/>
            <person name="Cheng C."/>
            <person name="Mcneilage M."/>
            <person name="Scaglione D."/>
            <person name="Liu Y."/>
            <person name="Zhang Q."/>
            <person name="Datson P."/>
            <person name="De Silva N."/>
            <person name="Gardiner S."/>
            <person name="Bassett H."/>
            <person name="Chagne D."/>
            <person name="Mccallum J."/>
            <person name="Dzierzon H."/>
            <person name="Deng C."/>
            <person name="Wang Y.-Y."/>
            <person name="Barron N."/>
            <person name="Manako K."/>
            <person name="Bowen J."/>
            <person name="Foster T."/>
            <person name="Erridge Z."/>
            <person name="Tiffin H."/>
            <person name="Waite C."/>
            <person name="Davies K."/>
            <person name="Grierson E."/>
            <person name="Laing W."/>
            <person name="Kirk R."/>
            <person name="Chen X."/>
            <person name="Wood M."/>
            <person name="Montefiori M."/>
            <person name="Brummell D."/>
            <person name="Schwinn K."/>
            <person name="Catanach A."/>
            <person name="Fullerton C."/>
            <person name="Li D."/>
            <person name="Meiyalaghan S."/>
            <person name="Nieuwenhuizen N."/>
            <person name="Read N."/>
            <person name="Prakash R."/>
            <person name="Hunter D."/>
            <person name="Zhang H."/>
            <person name="Mckenzie M."/>
            <person name="Knabel M."/>
            <person name="Harris A."/>
            <person name="Allan A."/>
            <person name="Chen A."/>
            <person name="Janssen B."/>
            <person name="Plunkett B."/>
            <person name="Dwamena C."/>
            <person name="Voogd C."/>
            <person name="Leif D."/>
            <person name="Lafferty D."/>
            <person name="Souleyre E."/>
            <person name="Varkonyi-Gasic E."/>
            <person name="Gambi F."/>
            <person name="Hanley J."/>
            <person name="Yao J.-L."/>
            <person name="Cheung J."/>
            <person name="David K."/>
            <person name="Warren B."/>
            <person name="Marsh K."/>
            <person name="Snowden K."/>
            <person name="Lin-Wang K."/>
            <person name="Brian L."/>
            <person name="Martinez-Sanchez M."/>
            <person name="Wang M."/>
            <person name="Ileperuma N."/>
            <person name="Macnee N."/>
            <person name="Campin R."/>
            <person name="Mcatee P."/>
            <person name="Drummond R."/>
            <person name="Espley R."/>
            <person name="Ireland H."/>
            <person name="Wu R."/>
            <person name="Atkinson R."/>
            <person name="Karunairetnam S."/>
            <person name="Bulley S."/>
            <person name="Chunkath S."/>
            <person name="Hanley Z."/>
            <person name="Storey R."/>
            <person name="Thrimawithana A."/>
            <person name="Thomson S."/>
            <person name="David C."/>
            <person name="Testolin R."/>
        </authorList>
    </citation>
    <scope>NUCLEOTIDE SEQUENCE [LARGE SCALE GENOMIC DNA]</scope>
    <source>
        <strain evidence="4">cv. Red5</strain>
        <tissue evidence="3">Young leaf</tissue>
    </source>
</reference>
<dbReference type="SMART" id="SM00239">
    <property type="entry name" value="C2"/>
    <property type="match status" value="1"/>
</dbReference>
<dbReference type="InterPro" id="IPR044750">
    <property type="entry name" value="C2_SRC2/BAP"/>
</dbReference>
<gene>
    <name evidence="3" type="ORF">CEY00_Acc26127</name>
</gene>
<proteinExistence type="predicted"/>
<feature type="compositionally biased region" description="Basic and acidic residues" evidence="1">
    <location>
        <begin position="268"/>
        <end position="280"/>
    </location>
</feature>
<dbReference type="Gramene" id="PSR95372">
    <property type="protein sequence ID" value="PSR95372"/>
    <property type="gene ID" value="CEY00_Acc26127"/>
</dbReference>
<evidence type="ECO:0000313" key="3">
    <source>
        <dbReference type="EMBL" id="PSR95372.1"/>
    </source>
</evidence>
<dbReference type="STRING" id="1590841.A0A2R6PQT7"/>
<dbReference type="PANTHER" id="PTHR32246:SF103">
    <property type="entry name" value="CALCIUM-DEPENDENT LIPID-BINDING (CALB DOMAIN) FAMILY PROTEIN"/>
    <property type="match status" value="1"/>
</dbReference>
<dbReference type="EMBL" id="NKQK01000023">
    <property type="protein sequence ID" value="PSR95372.1"/>
    <property type="molecule type" value="Genomic_DNA"/>
</dbReference>
<keyword evidence="4" id="KW-1185">Reference proteome</keyword>
<feature type="region of interest" description="Disordered" evidence="1">
    <location>
        <begin position="60"/>
        <end position="107"/>
    </location>
</feature>
<dbReference type="GO" id="GO:0006952">
    <property type="term" value="P:defense response"/>
    <property type="evidence" value="ECO:0007669"/>
    <property type="project" value="InterPro"/>
</dbReference>
<feature type="region of interest" description="Disordered" evidence="1">
    <location>
        <begin position="1"/>
        <end position="30"/>
    </location>
</feature>
<evidence type="ECO:0000256" key="1">
    <source>
        <dbReference type="SAM" id="MobiDB-lite"/>
    </source>
</evidence>
<protein>
    <recommendedName>
        <fullName evidence="2">C2 domain-containing protein</fullName>
    </recommendedName>
</protein>
<feature type="region of interest" description="Disordered" evidence="1">
    <location>
        <begin position="432"/>
        <end position="456"/>
    </location>
</feature>
<sequence length="456" mass="49734">MIDKRHKPSPVEHHQSSCVETTGISNKNGVRKTTTITNFPEIRQPDHNVNLPFSLHNHSSAQHTHLYRSDPSSQQRAAAAMGSLTPSTPSSTITTASNATNTTTSASSTSHQILEITLISAQDLTAISKSMRTYAVVWVHPDRKLTTRVDHGGNANPTWNDKFVFRIDAEMLNSESSAAVVVEIYTVSWFRDNLVGTVRVLINNLIPPFARNQSIFGTRFVALQVRRASGSPQGILNMAVSLVDSAMRSMPIFTDLTGSRPGINGPNDKTDKKRDTNDENHRVNAKIQLWRSRSEKTDFTFENDFPPKSGSICNGSIINGSVVNESELCSDVGPSASIVAAAIAKGLYPPAAAEQKVDDGGSSILEDLTMEEAKAKGYRSKACRTDLPPVAVDQRWDAASESIHSRRHSDGGLFSCFAYGVEFTIVCGASTKSSHRNRTGGEKPIKRSRSQQNIIQ</sequence>
<feature type="region of interest" description="Disordered" evidence="1">
    <location>
        <begin position="257"/>
        <end position="280"/>
    </location>
</feature>
<name>A0A2R6PQT7_ACTCC</name>
<dbReference type="Pfam" id="PF00168">
    <property type="entry name" value="C2"/>
    <property type="match status" value="1"/>
</dbReference>